<dbReference type="InterPro" id="IPR055492">
    <property type="entry name" value="DUF7064"/>
</dbReference>
<comment type="caution">
    <text evidence="3">The sequence shown here is derived from an EMBL/GenBank/DDBJ whole genome shotgun (WGS) entry which is preliminary data.</text>
</comment>
<dbReference type="Proteomes" id="UP000093629">
    <property type="component" value="Unassembled WGS sequence"/>
</dbReference>
<dbReference type="SUPFAM" id="SSF159245">
    <property type="entry name" value="AttH-like"/>
    <property type="match status" value="1"/>
</dbReference>
<name>A0A1A3MVZ5_MYCAS</name>
<reference evidence="3 4" key="1">
    <citation type="submission" date="2016-06" db="EMBL/GenBank/DDBJ databases">
        <authorList>
            <person name="Kjaerup R.B."/>
            <person name="Dalgaard T.S."/>
            <person name="Juul-Madsen H.R."/>
        </authorList>
    </citation>
    <scope>NUCLEOTIDE SEQUENCE [LARGE SCALE GENOMIC DNA]</scope>
    <source>
        <strain evidence="3 4">1245139.5</strain>
    </source>
</reference>
<sequence>MTHIVTWDATAHDGAFHAATDDPDWAESSCFAVSVPERGINGFVYFFHDARCGISGGGPALWDPSGEHPHDCLFYDWRWRQPPTGAIDFTDFTLPNSLRHHVVEPSRRHLLEYSGLGLQLALEWTALMPPHPLGPADAASGHFDQPGRMTGKLSLEGEHFDVDCCSMRDRTWGPHRAGAIRSGDYLWAIASEDDHWHALTMESRTPGVDKVVGGYLVADGRMGELVSGERRVGARRDGAPAQVVVQATDEHGRTLHADGEVRTVLRWLGWPGRLTYWTLTDWHWDGVRGWGENQEFHARERARHLG</sequence>
<keyword evidence="4" id="KW-1185">Reference proteome</keyword>
<organism evidence="3 4">
    <name type="scientific">Mycobacterium asiaticum</name>
    <dbReference type="NCBI Taxonomy" id="1790"/>
    <lineage>
        <taxon>Bacteria</taxon>
        <taxon>Bacillati</taxon>
        <taxon>Actinomycetota</taxon>
        <taxon>Actinomycetes</taxon>
        <taxon>Mycobacteriales</taxon>
        <taxon>Mycobacteriaceae</taxon>
        <taxon>Mycobacterium</taxon>
    </lineage>
</organism>
<dbReference type="Pfam" id="PF23213">
    <property type="entry name" value="DUF7065"/>
    <property type="match status" value="1"/>
</dbReference>
<evidence type="ECO:0000259" key="2">
    <source>
        <dbReference type="Pfam" id="PF23213"/>
    </source>
</evidence>
<evidence type="ECO:0000313" key="4">
    <source>
        <dbReference type="Proteomes" id="UP000093629"/>
    </source>
</evidence>
<feature type="domain" description="DUF7064" evidence="1">
    <location>
        <begin position="179"/>
        <end position="291"/>
    </location>
</feature>
<accession>A0A1A3MVZ5</accession>
<dbReference type="Pfam" id="PF23212">
    <property type="entry name" value="DUF7064"/>
    <property type="match status" value="1"/>
</dbReference>
<evidence type="ECO:0000313" key="3">
    <source>
        <dbReference type="EMBL" id="OBK13706.1"/>
    </source>
</evidence>
<dbReference type="AlphaFoldDB" id="A0A1A3MVZ5"/>
<dbReference type="InterPro" id="IPR055493">
    <property type="entry name" value="DUF7065"/>
</dbReference>
<proteinExistence type="predicted"/>
<dbReference type="EMBL" id="LZLQ01000111">
    <property type="protein sequence ID" value="OBK13706.1"/>
    <property type="molecule type" value="Genomic_DNA"/>
</dbReference>
<gene>
    <name evidence="3" type="ORF">A5636_01405</name>
</gene>
<protein>
    <submittedName>
        <fullName evidence="3">Uncharacterized protein</fullName>
    </submittedName>
</protein>
<feature type="domain" description="DUF7065" evidence="2">
    <location>
        <begin position="137"/>
        <end position="174"/>
    </location>
</feature>
<evidence type="ECO:0000259" key="1">
    <source>
        <dbReference type="Pfam" id="PF23212"/>
    </source>
</evidence>